<dbReference type="GO" id="GO:0034399">
    <property type="term" value="C:nuclear periphery"/>
    <property type="evidence" value="ECO:0007669"/>
    <property type="project" value="TreeGrafter"/>
</dbReference>
<evidence type="ECO:0000256" key="2">
    <source>
        <dbReference type="ARBA" id="ARBA00022618"/>
    </source>
</evidence>
<dbReference type="Proteomes" id="UP000053890">
    <property type="component" value="Unassembled WGS sequence"/>
</dbReference>
<dbReference type="InterPro" id="IPR024789">
    <property type="entry name" value="APC4"/>
</dbReference>
<dbReference type="AlphaFoldDB" id="A0A194SFT4"/>
<evidence type="ECO:0000259" key="7">
    <source>
        <dbReference type="Pfam" id="PF12896"/>
    </source>
</evidence>
<feature type="compositionally biased region" description="Low complexity" evidence="6">
    <location>
        <begin position="696"/>
        <end position="705"/>
    </location>
</feature>
<organism evidence="8 9">
    <name type="scientific">Rhodotorula graminis (strain WP1)</name>
    <dbReference type="NCBI Taxonomy" id="578459"/>
    <lineage>
        <taxon>Eukaryota</taxon>
        <taxon>Fungi</taxon>
        <taxon>Dikarya</taxon>
        <taxon>Basidiomycota</taxon>
        <taxon>Pucciniomycotina</taxon>
        <taxon>Microbotryomycetes</taxon>
        <taxon>Sporidiobolales</taxon>
        <taxon>Sporidiobolaceae</taxon>
        <taxon>Rhodotorula</taxon>
    </lineage>
</organism>
<gene>
    <name evidence="8" type="ORF">RHOBADRAFT_50930</name>
</gene>
<dbReference type="GO" id="GO:0031145">
    <property type="term" value="P:anaphase-promoting complex-dependent catabolic process"/>
    <property type="evidence" value="ECO:0007669"/>
    <property type="project" value="InterPro"/>
</dbReference>
<dbReference type="GO" id="GO:0005680">
    <property type="term" value="C:anaphase-promoting complex"/>
    <property type="evidence" value="ECO:0007669"/>
    <property type="project" value="InterPro"/>
</dbReference>
<name>A0A194SFT4_RHOGW</name>
<dbReference type="GO" id="GO:0070979">
    <property type="term" value="P:protein K11-linked ubiquitination"/>
    <property type="evidence" value="ECO:0007669"/>
    <property type="project" value="TreeGrafter"/>
</dbReference>
<feature type="region of interest" description="Disordered" evidence="6">
    <location>
        <begin position="696"/>
        <end position="740"/>
    </location>
</feature>
<dbReference type="PANTHER" id="PTHR13260">
    <property type="entry name" value="ANAPHASE PROMOTING COMPLEX SUBUNIT 4 APC4"/>
    <property type="match status" value="1"/>
</dbReference>
<reference evidence="8 9" key="1">
    <citation type="journal article" date="2015" name="Front. Microbiol.">
        <title>Genome sequence of the plant growth promoting endophytic yeast Rhodotorula graminis WP1.</title>
        <authorList>
            <person name="Firrincieli A."/>
            <person name="Otillar R."/>
            <person name="Salamov A."/>
            <person name="Schmutz J."/>
            <person name="Khan Z."/>
            <person name="Redman R.S."/>
            <person name="Fleck N.D."/>
            <person name="Lindquist E."/>
            <person name="Grigoriev I.V."/>
            <person name="Doty S.L."/>
        </authorList>
    </citation>
    <scope>NUCLEOTIDE SEQUENCE [LARGE SCALE GENOMIC DNA]</scope>
    <source>
        <strain evidence="8 9">WP1</strain>
    </source>
</reference>
<sequence>MDTSLPVLSSKTLPVAHALHPSSLCPADLDLCALSSPPDAPDSRLALYRTGTAPDRVWEWVPPPPPAPPPTGKLGGLGLLKGKGKAQPVGKVARIAWNPQGDTVAVLVAPPASSSSSPSTLSLLSIHTGAPLVPPAAPLPSTSTPTTLTWQRLALVHDPLLPSWGLALVDRLPALPKIPKDGLAAAGAADGPGGAPRMAFGAGGAGGPGVGGGPGGGGGGGGVFGAKQAMLERERAKEAQRPLSMQDAAERFPTLLPAARPEDEGAAGGDPKVRAMLRPRAEGGEADAVEHTVLCVGDEKGGCHLFLGGTVYLGSVDAGEPVLAVTSVPSPSPSSAASFVVHLSTSASPLSVRELSVPLPATLSAVLRQSSALRALLQHAFDALQDSRNLWDEARRIGKGWLQRIADVSRPHGVTTPPTTQLHLLLLTGRPTRALHDFLASKMNERGLVKWEQAMGLALERSRRVGWVSVATAMERVVVLLREVDAWARWPEKFGTYSFERDEVLRATESAREAVRASAFFQREVEEEERCFKQFSVWLHYELDKVAQQEGSEIRPVAAFDPLPVSHYIQHRLPSTATTIAPFLAFGLASAPLKDCAEFKGAEAWVAQLPVGTPALRDTELGLVDGADMRDDMRPGGGDDERRLDALVRRMTEEVQGQVDADELAARARVGSKEAVTSSLPGGFNPAPAAKLEDVPPWADVVPDPDAGPRPPLTGATSPPSPFRGTVVSSSSKKPKAPQSLPALLHLTARLVGGVMDRGVRAATGAHAVLGEPVVRDAGEGTMDVDGEVDELRLRTRVAQDGRLEEVWVRGSTITFARQLVQGDLSAVETASHDLRLADGPPVRVVELDFIDDDELVLGVSVLKDGAAPRHLIARVKLADLDWSPDPRSAASPLPLSRQVALDPAYPPSALSFRTTPSGRQLVASLSGEGRRLEVLDAAGVDAAPSQAMEM</sequence>
<dbReference type="RefSeq" id="XP_018274515.1">
    <property type="nucleotide sequence ID" value="XM_018415562.1"/>
</dbReference>
<dbReference type="PANTHER" id="PTHR13260:SF0">
    <property type="entry name" value="ANAPHASE-PROMOTING COMPLEX SUBUNIT 4"/>
    <property type="match status" value="1"/>
</dbReference>
<evidence type="ECO:0000313" key="9">
    <source>
        <dbReference type="Proteomes" id="UP000053890"/>
    </source>
</evidence>
<dbReference type="InterPro" id="IPR024790">
    <property type="entry name" value="APC4_long_dom"/>
</dbReference>
<evidence type="ECO:0000256" key="6">
    <source>
        <dbReference type="SAM" id="MobiDB-lite"/>
    </source>
</evidence>
<dbReference type="GeneID" id="28976010"/>
<proteinExistence type="predicted"/>
<keyword evidence="5" id="KW-0131">Cell cycle</keyword>
<dbReference type="EMBL" id="KQ474073">
    <property type="protein sequence ID" value="KPV78466.1"/>
    <property type="molecule type" value="Genomic_DNA"/>
</dbReference>
<protein>
    <recommendedName>
        <fullName evidence="1">Anaphase-promoting complex subunit 4</fullName>
    </recommendedName>
</protein>
<dbReference type="STRING" id="578459.A0A194SFT4"/>
<keyword evidence="4" id="KW-0833">Ubl conjugation pathway</keyword>
<evidence type="ECO:0000256" key="4">
    <source>
        <dbReference type="ARBA" id="ARBA00022786"/>
    </source>
</evidence>
<dbReference type="Pfam" id="PF12896">
    <property type="entry name" value="ANAPC4"/>
    <property type="match status" value="1"/>
</dbReference>
<keyword evidence="9" id="KW-1185">Reference proteome</keyword>
<feature type="compositionally biased region" description="Low complexity" evidence="6">
    <location>
        <begin position="729"/>
        <end position="740"/>
    </location>
</feature>
<evidence type="ECO:0000313" key="8">
    <source>
        <dbReference type="EMBL" id="KPV78466.1"/>
    </source>
</evidence>
<evidence type="ECO:0000256" key="1">
    <source>
        <dbReference type="ARBA" id="ARBA00016067"/>
    </source>
</evidence>
<accession>A0A194SFT4</accession>
<keyword evidence="2" id="KW-0132">Cell division</keyword>
<dbReference type="OrthoDB" id="10259843at2759"/>
<keyword evidence="3" id="KW-0498">Mitosis</keyword>
<dbReference type="OMA" id="EERCFKQ"/>
<dbReference type="GO" id="GO:0051301">
    <property type="term" value="P:cell division"/>
    <property type="evidence" value="ECO:0007669"/>
    <property type="project" value="UniProtKB-KW"/>
</dbReference>
<evidence type="ECO:0000256" key="3">
    <source>
        <dbReference type="ARBA" id="ARBA00022776"/>
    </source>
</evidence>
<feature type="domain" description="Anaphase-promoting complex subunit 4 long" evidence="7">
    <location>
        <begin position="360"/>
        <end position="548"/>
    </location>
</feature>
<evidence type="ECO:0000256" key="5">
    <source>
        <dbReference type="ARBA" id="ARBA00023306"/>
    </source>
</evidence>